<keyword evidence="3" id="KW-1185">Reference proteome</keyword>
<dbReference type="CDD" id="cd14797">
    <property type="entry name" value="DUF302"/>
    <property type="match status" value="1"/>
</dbReference>
<dbReference type="AlphaFoldDB" id="A0A2V4NHL7"/>
<dbReference type="InterPro" id="IPR035923">
    <property type="entry name" value="TT1751-like_sf"/>
</dbReference>
<name>A0A2V4NHL7_9ACTN</name>
<organism evidence="2 3">
    <name type="scientific">Streptomyces tateyamensis</name>
    <dbReference type="NCBI Taxonomy" id="565073"/>
    <lineage>
        <taxon>Bacteria</taxon>
        <taxon>Bacillati</taxon>
        <taxon>Actinomycetota</taxon>
        <taxon>Actinomycetes</taxon>
        <taxon>Kitasatosporales</taxon>
        <taxon>Streptomycetaceae</taxon>
        <taxon>Streptomyces</taxon>
    </lineage>
</organism>
<reference evidence="2 3" key="1">
    <citation type="submission" date="2018-03" db="EMBL/GenBank/DDBJ databases">
        <title>Bioinformatic expansion and discovery of thiopeptide antibiotics.</title>
        <authorList>
            <person name="Schwalen C.J."/>
            <person name="Hudson G.A."/>
            <person name="Mitchell D.A."/>
        </authorList>
    </citation>
    <scope>NUCLEOTIDE SEQUENCE [LARGE SCALE GENOMIC DNA]</scope>
    <source>
        <strain evidence="2 3">ATCC 21389</strain>
    </source>
</reference>
<dbReference type="Gene3D" id="3.30.310.70">
    <property type="entry name" value="TT1751-like domain"/>
    <property type="match status" value="1"/>
</dbReference>
<evidence type="ECO:0000313" key="3">
    <source>
        <dbReference type="Proteomes" id="UP000248039"/>
    </source>
</evidence>
<dbReference type="EMBL" id="PYBW01000024">
    <property type="protein sequence ID" value="PYC84694.1"/>
    <property type="molecule type" value="Genomic_DNA"/>
</dbReference>
<dbReference type="InterPro" id="IPR016796">
    <property type="entry name" value="UCP021774"/>
</dbReference>
<dbReference type="RefSeq" id="WP_110666941.1">
    <property type="nucleotide sequence ID" value="NZ_PYBW01000024.1"/>
</dbReference>
<dbReference type="PANTHER" id="PTHR38342:SF1">
    <property type="entry name" value="SLR5037 PROTEIN"/>
    <property type="match status" value="1"/>
</dbReference>
<evidence type="ECO:0000313" key="2">
    <source>
        <dbReference type="EMBL" id="PYC84694.1"/>
    </source>
</evidence>
<accession>A0A2V4NHL7</accession>
<dbReference type="OrthoDB" id="9791067at2"/>
<protein>
    <submittedName>
        <fullName evidence="2">ABC transporter</fullName>
    </submittedName>
</protein>
<evidence type="ECO:0000259" key="1">
    <source>
        <dbReference type="Pfam" id="PF03625"/>
    </source>
</evidence>
<dbReference type="PANTHER" id="PTHR38342">
    <property type="entry name" value="SLR5037 PROTEIN"/>
    <property type="match status" value="1"/>
</dbReference>
<dbReference type="Pfam" id="PF03625">
    <property type="entry name" value="DUF302"/>
    <property type="match status" value="1"/>
</dbReference>
<comment type="caution">
    <text evidence="2">The sequence shown here is derived from an EMBL/GenBank/DDBJ whole genome shotgun (WGS) entry which is preliminary data.</text>
</comment>
<feature type="domain" description="DUF302" evidence="1">
    <location>
        <begin position="35"/>
        <end position="97"/>
    </location>
</feature>
<gene>
    <name evidence="2" type="ORF">C7C46_07205</name>
</gene>
<dbReference type="Proteomes" id="UP000248039">
    <property type="component" value="Unassembled WGS sequence"/>
</dbReference>
<dbReference type="SUPFAM" id="SSF103247">
    <property type="entry name" value="TT1751-like"/>
    <property type="match status" value="1"/>
</dbReference>
<proteinExistence type="predicted"/>
<dbReference type="PIRSF" id="PIRSF021774">
    <property type="entry name" value="UCP021774"/>
    <property type="match status" value="1"/>
</dbReference>
<sequence>MDYGITVTLDRPFAAAVEQVRTALAEQGFGVLTEIDVQATLRAKIGAELDDYLILGACNPPLAHRAVQADPRIGVLLPCNVVVRTAEGRTVVEAMNPDVIVQLTGRPELAEVAAEAGTRLRAALASLPAS</sequence>
<dbReference type="InterPro" id="IPR005180">
    <property type="entry name" value="DUF302"/>
</dbReference>